<keyword evidence="21" id="KW-0326">Glycosidase</keyword>
<dbReference type="SMART" id="SM00275">
    <property type="entry name" value="G_alpha"/>
    <property type="match status" value="1"/>
</dbReference>
<comment type="subcellular location">
    <subcellularLocation>
        <location evidence="4">Secreted</location>
    </subcellularLocation>
</comment>
<evidence type="ECO:0000256" key="3">
    <source>
        <dbReference type="ARBA" id="ARBA00003069"/>
    </source>
</evidence>
<evidence type="ECO:0000256" key="8">
    <source>
        <dbReference type="ARBA" id="ARBA00011356"/>
    </source>
</evidence>
<feature type="binding site" evidence="28">
    <location>
        <begin position="269"/>
        <end position="272"/>
    </location>
    <ligand>
        <name>GTP</name>
        <dbReference type="ChEBI" id="CHEBI:37565"/>
    </ligand>
</feature>
<dbReference type="AlphaFoldDB" id="A0A0G4LFQ9"/>
<dbReference type="FunFam" id="1.10.400.10:FF:000009">
    <property type="entry name" value="Guanine nucleotide-binding protein G(O) subunit alpha"/>
    <property type="match status" value="1"/>
</dbReference>
<dbReference type="Pfam" id="PF14310">
    <property type="entry name" value="Fn3-like"/>
    <property type="match status" value="1"/>
</dbReference>
<comment type="similarity">
    <text evidence="7">Belongs to the G-alpha family. G(q) subfamily.</text>
</comment>
<evidence type="ECO:0000256" key="23">
    <source>
        <dbReference type="ARBA" id="ARBA00070030"/>
    </source>
</evidence>
<evidence type="ECO:0000256" key="24">
    <source>
        <dbReference type="ARBA" id="ARBA00074402"/>
    </source>
</evidence>
<keyword evidence="20" id="KW-0119">Carbohydrate metabolism</keyword>
<keyword evidence="17 28" id="KW-0342">GTP-binding</keyword>
<evidence type="ECO:0000256" key="16">
    <source>
        <dbReference type="ARBA" id="ARBA00023001"/>
    </source>
</evidence>
<dbReference type="InterPro" id="IPR027417">
    <property type="entry name" value="P-loop_NTPase"/>
</dbReference>
<keyword evidence="30" id="KW-1133">Transmembrane helix</keyword>
<dbReference type="SMART" id="SM01217">
    <property type="entry name" value="Fn3_like"/>
    <property type="match status" value="1"/>
</dbReference>
<keyword evidence="19" id="KW-0807">Transducer</keyword>
<evidence type="ECO:0000256" key="29">
    <source>
        <dbReference type="PIRSR" id="PIRSR601019-2"/>
    </source>
</evidence>
<evidence type="ECO:0000256" key="7">
    <source>
        <dbReference type="ARBA" id="ARBA00007976"/>
    </source>
</evidence>
<dbReference type="PANTHER" id="PTHR42715">
    <property type="entry name" value="BETA-GLUCOSIDASE"/>
    <property type="match status" value="1"/>
</dbReference>
<name>A0A0G4LFQ9_VERLO</name>
<comment type="cofactor">
    <cofactor evidence="2">
        <name>Mg(2+)</name>
        <dbReference type="ChEBI" id="CHEBI:18420"/>
    </cofactor>
</comment>
<keyword evidence="15 29" id="KW-0460">Magnesium</keyword>
<evidence type="ECO:0000259" key="31">
    <source>
        <dbReference type="SMART" id="SM01217"/>
    </source>
</evidence>
<comment type="subunit">
    <text evidence="8">G proteins are composed of 3 units; alpha, beta and gamma. The alpha chain contains the guanine nucleotide binding site.</text>
</comment>
<gene>
    <name evidence="32" type="ORF">BN1708_012955</name>
</gene>
<dbReference type="Pfam" id="PF00503">
    <property type="entry name" value="G-alpha"/>
    <property type="match status" value="1"/>
</dbReference>
<keyword evidence="16" id="KW-0136">Cellulose degradation</keyword>
<evidence type="ECO:0000256" key="13">
    <source>
        <dbReference type="ARBA" id="ARBA00022741"/>
    </source>
</evidence>
<keyword evidence="30" id="KW-0472">Membrane</keyword>
<dbReference type="FunFam" id="2.60.40.10:FF:000757">
    <property type="entry name" value="Beta-glucosidase G"/>
    <property type="match status" value="1"/>
</dbReference>
<organism evidence="32 33">
    <name type="scientific">Verticillium longisporum</name>
    <name type="common">Verticillium dahliae var. longisporum</name>
    <dbReference type="NCBI Taxonomy" id="100787"/>
    <lineage>
        <taxon>Eukaryota</taxon>
        <taxon>Fungi</taxon>
        <taxon>Dikarya</taxon>
        <taxon>Ascomycota</taxon>
        <taxon>Pezizomycotina</taxon>
        <taxon>Sordariomycetes</taxon>
        <taxon>Hypocreomycetidae</taxon>
        <taxon>Glomerellales</taxon>
        <taxon>Plectosphaerellaceae</taxon>
        <taxon>Verticillium</taxon>
    </lineage>
</organism>
<dbReference type="InterPro" id="IPR013783">
    <property type="entry name" value="Ig-like_fold"/>
</dbReference>
<accession>A0A0G4LFQ9</accession>
<evidence type="ECO:0000256" key="1">
    <source>
        <dbReference type="ARBA" id="ARBA00000448"/>
    </source>
</evidence>
<keyword evidence="14" id="KW-0378">Hydrolase</keyword>
<dbReference type="GO" id="GO:0003924">
    <property type="term" value="F:GTPase activity"/>
    <property type="evidence" value="ECO:0007669"/>
    <property type="project" value="InterPro"/>
</dbReference>
<dbReference type="Gene3D" id="1.10.400.10">
    <property type="entry name" value="GI Alpha 1, domain 2-like"/>
    <property type="match status" value="1"/>
</dbReference>
<dbReference type="GO" id="GO:0001664">
    <property type="term" value="F:G protein-coupled receptor binding"/>
    <property type="evidence" value="ECO:0007669"/>
    <property type="project" value="InterPro"/>
</dbReference>
<evidence type="ECO:0000256" key="2">
    <source>
        <dbReference type="ARBA" id="ARBA00001946"/>
    </source>
</evidence>
<feature type="binding site" evidence="29">
    <location>
        <position position="47"/>
    </location>
    <ligand>
        <name>Mg(2+)</name>
        <dbReference type="ChEBI" id="CHEBI:18420"/>
    </ligand>
</feature>
<dbReference type="Gene3D" id="2.60.40.10">
    <property type="entry name" value="Immunoglobulins"/>
    <property type="match status" value="1"/>
</dbReference>
<protein>
    <recommendedName>
        <fullName evidence="23">Beta-glucosidase cel3A</fullName>
        <ecNumber evidence="9">3.2.1.21</ecNumber>
    </recommendedName>
    <alternativeName>
        <fullName evidence="25">Beta-D-glucoside glucohydrolase cel3A</fullName>
    </alternativeName>
    <alternativeName>
        <fullName evidence="27">Cellobiase cel3A</fullName>
    </alternativeName>
    <alternativeName>
        <fullName evidence="26">Gentiobiase cel3A</fullName>
    </alternativeName>
    <alternativeName>
        <fullName evidence="24">Guanine nucleotide-binding protein alpha-2 subunit</fullName>
    </alternativeName>
</protein>
<feature type="domain" description="Fibronectin type III-like" evidence="31">
    <location>
        <begin position="1107"/>
        <end position="1173"/>
    </location>
</feature>
<evidence type="ECO:0000313" key="32">
    <source>
        <dbReference type="EMBL" id="CRK20841.1"/>
    </source>
</evidence>
<dbReference type="GO" id="GO:0031683">
    <property type="term" value="F:G-protein beta/gamma-subunit complex binding"/>
    <property type="evidence" value="ECO:0007669"/>
    <property type="project" value="InterPro"/>
</dbReference>
<evidence type="ECO:0000256" key="9">
    <source>
        <dbReference type="ARBA" id="ARBA00012744"/>
    </source>
</evidence>
<keyword evidence="18" id="KW-0325">Glycoprotein</keyword>
<dbReference type="InterPro" id="IPR036881">
    <property type="entry name" value="Glyco_hydro_3_C_sf"/>
</dbReference>
<comment type="function">
    <text evidence="3">Guanine nucleotide-binding proteins (G proteins) are involved as modulators or transducers in various transmembrane signaling systems.</text>
</comment>
<dbReference type="CDD" id="cd00066">
    <property type="entry name" value="G-alpha"/>
    <property type="match status" value="1"/>
</dbReference>
<keyword evidence="33" id="KW-1185">Reference proteome</keyword>
<dbReference type="GO" id="GO:0005834">
    <property type="term" value="C:heterotrimeric G-protein complex"/>
    <property type="evidence" value="ECO:0007669"/>
    <property type="project" value="InterPro"/>
</dbReference>
<dbReference type="Gene3D" id="3.40.50.300">
    <property type="entry name" value="P-loop containing nucleotide triphosphate hydrolases"/>
    <property type="match status" value="1"/>
</dbReference>
<dbReference type="PROSITE" id="PS51882">
    <property type="entry name" value="G_ALPHA"/>
    <property type="match status" value="1"/>
</dbReference>
<evidence type="ECO:0000256" key="30">
    <source>
        <dbReference type="SAM" id="Phobius"/>
    </source>
</evidence>
<dbReference type="GO" id="GO:0005576">
    <property type="term" value="C:extracellular region"/>
    <property type="evidence" value="ECO:0007669"/>
    <property type="project" value="UniProtKB-SubCell"/>
</dbReference>
<keyword evidence="10" id="KW-0964">Secreted</keyword>
<evidence type="ECO:0000256" key="28">
    <source>
        <dbReference type="PIRSR" id="PIRSR601019-1"/>
    </source>
</evidence>
<evidence type="ECO:0000256" key="12">
    <source>
        <dbReference type="ARBA" id="ARBA00022729"/>
    </source>
</evidence>
<dbReference type="GO" id="GO:0007186">
    <property type="term" value="P:G protein-coupled receptor signaling pathway"/>
    <property type="evidence" value="ECO:0007669"/>
    <property type="project" value="InterPro"/>
</dbReference>
<dbReference type="Gene3D" id="3.20.20.300">
    <property type="entry name" value="Glycoside hydrolase, family 3, N-terminal domain"/>
    <property type="match status" value="1"/>
</dbReference>
<evidence type="ECO:0000256" key="17">
    <source>
        <dbReference type="ARBA" id="ARBA00023134"/>
    </source>
</evidence>
<dbReference type="Proteomes" id="UP000044602">
    <property type="component" value="Unassembled WGS sequence"/>
</dbReference>
<keyword evidence="13 28" id="KW-0547">Nucleotide-binding</keyword>
<proteinExistence type="inferred from homology"/>
<evidence type="ECO:0000256" key="11">
    <source>
        <dbReference type="ARBA" id="ARBA00022723"/>
    </source>
</evidence>
<dbReference type="InterPro" id="IPR001764">
    <property type="entry name" value="Glyco_hydro_3_N"/>
</dbReference>
<feature type="binding site" evidence="28">
    <location>
        <begin position="43"/>
        <end position="48"/>
    </location>
    <ligand>
        <name>GTP</name>
        <dbReference type="ChEBI" id="CHEBI:37565"/>
    </ligand>
</feature>
<dbReference type="PRINTS" id="PR01241">
    <property type="entry name" value="GPROTEINAFNG"/>
</dbReference>
<dbReference type="InterPro" id="IPR002975">
    <property type="entry name" value="Fungi_Gprotein_alpha"/>
</dbReference>
<keyword evidence="22" id="KW-0624">Polysaccharide degradation</keyword>
<sequence length="1186" mass="130658">MCFGSREKDNSGAARTRELDRVIRQDEKRMAKEVKLLLLGAGESGKSTVLKQMKLIYAQGFSKNEKLEWKPVVFNNVVQSFRLIFEAMKEIDVSFENPENEKHMELMLVDNEINASDPLPLEYLAPIKSLWVDKGVKQAIEKGNEFALHDNLAYFCDDVDRLWSEAYIPTDQDLLRSRLRTTGITETVFDLGQLTYRMFDVGGQRSERKKWIHCFENVNCLLFLVAISGYDQCLVEDRDGNQMNEALMLWESIANSHWFTKSALILFLNKMDLFKEKIARSPITAHGFTDYHGPADDWKSASKYFLDKFRALNRNMEKEIYGHLTNATDTNLLKITMGSIRVRSARAASSARTDASGLRPDGTLVGRAREFADMSEAQRSLRDYYKEDDVHVREQKPSLIERLRNRFPFLGTKRGIAVVVAVVLLIIGGGLAGLAALPRGNGGRGDSDPDGLIEDDAHFYGQSPAVYPSPEMEVSGSGSSDAFTRAKTLVGRMTLEEKVASLLSKSCFSLGHRVDSVKSSWNRNLTLHRARAMGGEFRKKGVNVLLGPSVGPVGRVVRGGRNWESFSVDPYLAGALTSETIRGVQGAGVITSTKHFIANEQETHRMQKMPREAVSSNVDDRTMHELYLWPFYDAVKAGTGNVMCSYQRINNSYGCQNSKSLNGLLKTELGFQGWVVSDWDAQHAGTAAALAGMDVAMPVPRDFWGDRLVEAVRNGSVSEARVTDMVVRVLASWYRMGQDEDFPAPGVGMPKDMREPHRIVDARNSSSRQVLLDGAVEGHVLVKNVNRTLPLREPRLLSVFGYSARAADEQTGQGGGFPDSLTFGAQPISWQEVEAGFTMNEDFDWSDIGFNGTLISGGGSGAPAASALISPMDALKAQADKDGTALQWGFTRGDPSVHPASDACLVFGNAWASESYDRPGLYDNYTDGLILHVAQRCASTIVVLHNAGPRLVDQWIDHANITAVLFAHLPGQASGTALTALLYGRANPSGKLPYTVARNESDYGAVASPDLPDTRHKNFPQSNFTEGVYIDYRHFDREERAPRFPFGFGLSYTTFAYGNLTVTPVRNASTRAFAAGQTREGGPPALWDVVARVSADVANTGSVDGAEVAQLYVGIPSGPVRQLRGFEKPVLAAGSAARVEFALTRRDLSIWDVEAQGWRLQDGTYGVWVGGNSRDLPLRGNLTVVN</sequence>
<evidence type="ECO:0000256" key="20">
    <source>
        <dbReference type="ARBA" id="ARBA00023277"/>
    </source>
</evidence>
<dbReference type="SUPFAM" id="SSF52540">
    <property type="entry name" value="P-loop containing nucleoside triphosphate hydrolases"/>
    <property type="match status" value="1"/>
</dbReference>
<feature type="binding site" evidence="28">
    <location>
        <begin position="200"/>
        <end position="204"/>
    </location>
    <ligand>
        <name>GTP</name>
        <dbReference type="ChEBI" id="CHEBI:37565"/>
    </ligand>
</feature>
<dbReference type="InterPro" id="IPR050288">
    <property type="entry name" value="Cellulose_deg_GH3"/>
</dbReference>
<keyword evidence="30" id="KW-0812">Transmembrane</keyword>
<dbReference type="PRINTS" id="PR00318">
    <property type="entry name" value="GPROTEINA"/>
</dbReference>
<dbReference type="GO" id="GO:0030245">
    <property type="term" value="P:cellulose catabolic process"/>
    <property type="evidence" value="ECO:0007669"/>
    <property type="project" value="UniProtKB-KW"/>
</dbReference>
<feature type="binding site" evidence="28">
    <location>
        <begin position="175"/>
        <end position="181"/>
    </location>
    <ligand>
        <name>GTP</name>
        <dbReference type="ChEBI" id="CHEBI:37565"/>
    </ligand>
</feature>
<comment type="similarity">
    <text evidence="6">Belongs to the glycosyl hydrolase 3 family.</text>
</comment>
<dbReference type="SUPFAM" id="SSF52279">
    <property type="entry name" value="Beta-D-glucan exohydrolase, C-terminal domain"/>
    <property type="match status" value="1"/>
</dbReference>
<evidence type="ECO:0000256" key="19">
    <source>
        <dbReference type="ARBA" id="ARBA00023224"/>
    </source>
</evidence>
<reference evidence="32 33" key="1">
    <citation type="submission" date="2015-05" db="EMBL/GenBank/DDBJ databases">
        <authorList>
            <person name="Wang D.B."/>
            <person name="Wang M."/>
        </authorList>
    </citation>
    <scope>NUCLEOTIDE SEQUENCE [LARGE SCALE GENOMIC DNA]</scope>
    <source>
        <strain evidence="32">VL1</strain>
    </source>
</reference>
<dbReference type="EC" id="3.2.1.21" evidence="9"/>
<evidence type="ECO:0000256" key="14">
    <source>
        <dbReference type="ARBA" id="ARBA00022801"/>
    </source>
</evidence>
<dbReference type="Pfam" id="PF00933">
    <property type="entry name" value="Glyco_hydro_3"/>
    <property type="match status" value="1"/>
</dbReference>
<dbReference type="STRING" id="100787.A0A0G4LFQ9"/>
<evidence type="ECO:0000256" key="5">
    <source>
        <dbReference type="ARBA" id="ARBA00004987"/>
    </source>
</evidence>
<dbReference type="FunFam" id="3.40.50.300:FF:000051">
    <property type="entry name" value="Guanine nucleotide-binding protein subunit alpha"/>
    <property type="match status" value="1"/>
</dbReference>
<evidence type="ECO:0000256" key="6">
    <source>
        <dbReference type="ARBA" id="ARBA00005336"/>
    </source>
</evidence>
<dbReference type="InterPro" id="IPR017853">
    <property type="entry name" value="GH"/>
</dbReference>
<feature type="binding site" evidence="28">
    <location>
        <position position="327"/>
    </location>
    <ligand>
        <name>GTP</name>
        <dbReference type="ChEBI" id="CHEBI:37565"/>
    </ligand>
</feature>
<evidence type="ECO:0000256" key="18">
    <source>
        <dbReference type="ARBA" id="ARBA00023180"/>
    </source>
</evidence>
<keyword evidence="11 29" id="KW-0479">Metal-binding</keyword>
<dbReference type="GO" id="GO:0008422">
    <property type="term" value="F:beta-glucosidase activity"/>
    <property type="evidence" value="ECO:0007669"/>
    <property type="project" value="UniProtKB-EC"/>
</dbReference>
<evidence type="ECO:0000256" key="15">
    <source>
        <dbReference type="ARBA" id="ARBA00022842"/>
    </source>
</evidence>
<evidence type="ECO:0000313" key="33">
    <source>
        <dbReference type="Proteomes" id="UP000044602"/>
    </source>
</evidence>
<feature type="binding site" evidence="29">
    <location>
        <position position="181"/>
    </location>
    <ligand>
        <name>Mg(2+)</name>
        <dbReference type="ChEBI" id="CHEBI:18420"/>
    </ligand>
</feature>
<evidence type="ECO:0000256" key="27">
    <source>
        <dbReference type="ARBA" id="ARBA00083611"/>
    </source>
</evidence>
<feature type="transmembrane region" description="Helical" evidence="30">
    <location>
        <begin position="416"/>
        <end position="437"/>
    </location>
</feature>
<dbReference type="Gene3D" id="3.40.50.1700">
    <property type="entry name" value="Glycoside hydrolase family 3 C-terminal domain"/>
    <property type="match status" value="1"/>
</dbReference>
<dbReference type="SUPFAM" id="SSF51445">
    <property type="entry name" value="(Trans)glycosidases"/>
    <property type="match status" value="1"/>
</dbReference>
<dbReference type="GO" id="GO:0005525">
    <property type="term" value="F:GTP binding"/>
    <property type="evidence" value="ECO:0007669"/>
    <property type="project" value="UniProtKB-KW"/>
</dbReference>
<dbReference type="GO" id="GO:0046872">
    <property type="term" value="F:metal ion binding"/>
    <property type="evidence" value="ECO:0007669"/>
    <property type="project" value="UniProtKB-KW"/>
</dbReference>
<dbReference type="InterPro" id="IPR026891">
    <property type="entry name" value="Fn3-like"/>
</dbReference>
<dbReference type="EMBL" id="CVQH01012002">
    <property type="protein sequence ID" value="CRK20841.1"/>
    <property type="molecule type" value="Genomic_DNA"/>
</dbReference>
<dbReference type="InterPro" id="IPR011025">
    <property type="entry name" value="GproteinA_insert"/>
</dbReference>
<evidence type="ECO:0000256" key="25">
    <source>
        <dbReference type="ARBA" id="ARBA00078013"/>
    </source>
</evidence>
<evidence type="ECO:0000256" key="10">
    <source>
        <dbReference type="ARBA" id="ARBA00022525"/>
    </source>
</evidence>
<evidence type="ECO:0000256" key="4">
    <source>
        <dbReference type="ARBA" id="ARBA00004613"/>
    </source>
</evidence>
<dbReference type="PANTHER" id="PTHR42715:SF5">
    <property type="entry name" value="BETA-GLUCOSIDASE M-RELATED"/>
    <property type="match status" value="1"/>
</dbReference>
<dbReference type="InterPro" id="IPR001019">
    <property type="entry name" value="Gprotein_alpha_su"/>
</dbReference>
<dbReference type="InterPro" id="IPR036962">
    <property type="entry name" value="Glyco_hydro_3_N_sf"/>
</dbReference>
<dbReference type="InterPro" id="IPR002772">
    <property type="entry name" value="Glyco_hydro_3_C"/>
</dbReference>
<keyword evidence="12" id="KW-0732">Signal</keyword>
<comment type="catalytic activity">
    <reaction evidence="1">
        <text>Hydrolysis of terminal, non-reducing beta-D-glucosyl residues with release of beta-D-glucose.</text>
        <dbReference type="EC" id="3.2.1.21"/>
    </reaction>
</comment>
<dbReference type="SUPFAM" id="SSF47895">
    <property type="entry name" value="Transducin (alpha subunit), insertion domain"/>
    <property type="match status" value="1"/>
</dbReference>
<dbReference type="Pfam" id="PF01915">
    <property type="entry name" value="Glyco_hydro_3_C"/>
    <property type="match status" value="1"/>
</dbReference>
<dbReference type="FunFam" id="3.20.20.300:FF:000002">
    <property type="entry name" value="Probable beta-glucosidase"/>
    <property type="match status" value="1"/>
</dbReference>
<evidence type="ECO:0000256" key="26">
    <source>
        <dbReference type="ARBA" id="ARBA00083231"/>
    </source>
</evidence>
<comment type="pathway">
    <text evidence="5">Glycan metabolism; cellulose degradation.</text>
</comment>
<evidence type="ECO:0000256" key="21">
    <source>
        <dbReference type="ARBA" id="ARBA00023295"/>
    </source>
</evidence>
<evidence type="ECO:0000256" key="22">
    <source>
        <dbReference type="ARBA" id="ARBA00023326"/>
    </source>
</evidence>